<keyword evidence="6 8" id="KW-0472">Membrane</keyword>
<dbReference type="Pfam" id="PF13839">
    <property type="entry name" value="PC-Esterase"/>
    <property type="match status" value="1"/>
</dbReference>
<name>G7K2U0_MEDTR</name>
<dbReference type="PaxDb" id="3880-AES96266"/>
<dbReference type="GO" id="GO:0016020">
    <property type="term" value="C:membrane"/>
    <property type="evidence" value="ECO:0007669"/>
    <property type="project" value="UniProtKB-SubCell"/>
</dbReference>
<gene>
    <name evidence="11" type="ordered locus">MTR_5g035120</name>
</gene>
<keyword evidence="13" id="KW-1185">Reference proteome</keyword>
<feature type="transmembrane region" description="Helical" evidence="8">
    <location>
        <begin position="15"/>
        <end position="36"/>
    </location>
</feature>
<evidence type="ECO:0000256" key="2">
    <source>
        <dbReference type="ARBA" id="ARBA00007727"/>
    </source>
</evidence>
<dbReference type="PANTHER" id="PTHR32285">
    <property type="entry name" value="PROTEIN TRICHOME BIREFRINGENCE-LIKE 9-RELATED"/>
    <property type="match status" value="1"/>
</dbReference>
<reference evidence="11 13" key="1">
    <citation type="journal article" date="2011" name="Nature">
        <title>The Medicago genome provides insight into the evolution of rhizobial symbioses.</title>
        <authorList>
            <person name="Young N.D."/>
            <person name="Debelle F."/>
            <person name="Oldroyd G.E."/>
            <person name="Geurts R."/>
            <person name="Cannon S.B."/>
            <person name="Udvardi M.K."/>
            <person name="Benedito V.A."/>
            <person name="Mayer K.F."/>
            <person name="Gouzy J."/>
            <person name="Schoof H."/>
            <person name="Van de Peer Y."/>
            <person name="Proost S."/>
            <person name="Cook D.R."/>
            <person name="Meyers B.C."/>
            <person name="Spannagl M."/>
            <person name="Cheung F."/>
            <person name="De Mita S."/>
            <person name="Krishnakumar V."/>
            <person name="Gundlach H."/>
            <person name="Zhou S."/>
            <person name="Mudge J."/>
            <person name="Bharti A.K."/>
            <person name="Murray J.D."/>
            <person name="Naoumkina M.A."/>
            <person name="Rosen B."/>
            <person name="Silverstein K.A."/>
            <person name="Tang H."/>
            <person name="Rombauts S."/>
            <person name="Zhao P.X."/>
            <person name="Zhou P."/>
            <person name="Barbe V."/>
            <person name="Bardou P."/>
            <person name="Bechner M."/>
            <person name="Bellec A."/>
            <person name="Berger A."/>
            <person name="Berges H."/>
            <person name="Bidwell S."/>
            <person name="Bisseling T."/>
            <person name="Choisne N."/>
            <person name="Couloux A."/>
            <person name="Denny R."/>
            <person name="Deshpande S."/>
            <person name="Dai X."/>
            <person name="Doyle J.J."/>
            <person name="Dudez A.M."/>
            <person name="Farmer A.D."/>
            <person name="Fouteau S."/>
            <person name="Franken C."/>
            <person name="Gibelin C."/>
            <person name="Gish J."/>
            <person name="Goldstein S."/>
            <person name="Gonzalez A.J."/>
            <person name="Green P.J."/>
            <person name="Hallab A."/>
            <person name="Hartog M."/>
            <person name="Hua A."/>
            <person name="Humphray S.J."/>
            <person name="Jeong D.H."/>
            <person name="Jing Y."/>
            <person name="Jocker A."/>
            <person name="Kenton S.M."/>
            <person name="Kim D.J."/>
            <person name="Klee K."/>
            <person name="Lai H."/>
            <person name="Lang C."/>
            <person name="Lin S."/>
            <person name="Macmil S.L."/>
            <person name="Magdelenat G."/>
            <person name="Matthews L."/>
            <person name="McCorrison J."/>
            <person name="Monaghan E.L."/>
            <person name="Mun J.H."/>
            <person name="Najar F.Z."/>
            <person name="Nicholson C."/>
            <person name="Noirot C."/>
            <person name="O'Bleness M."/>
            <person name="Paule C.R."/>
            <person name="Poulain J."/>
            <person name="Prion F."/>
            <person name="Qin B."/>
            <person name="Qu C."/>
            <person name="Retzel E.F."/>
            <person name="Riddle C."/>
            <person name="Sallet E."/>
            <person name="Samain S."/>
            <person name="Samson N."/>
            <person name="Sanders I."/>
            <person name="Saurat O."/>
            <person name="Scarpelli C."/>
            <person name="Schiex T."/>
            <person name="Segurens B."/>
            <person name="Severin A.J."/>
            <person name="Sherrier D.J."/>
            <person name="Shi R."/>
            <person name="Sims S."/>
            <person name="Singer S.R."/>
            <person name="Sinharoy S."/>
            <person name="Sterck L."/>
            <person name="Viollet A."/>
            <person name="Wang B.B."/>
            <person name="Wang K."/>
            <person name="Wang M."/>
            <person name="Wang X."/>
            <person name="Warfsmann J."/>
            <person name="Weissenbach J."/>
            <person name="White D.D."/>
            <person name="White J.D."/>
            <person name="Wiley G.B."/>
            <person name="Wincker P."/>
            <person name="Xing Y."/>
            <person name="Yang L."/>
            <person name="Yao Z."/>
            <person name="Ying F."/>
            <person name="Zhai J."/>
            <person name="Zhou L."/>
            <person name="Zuber A."/>
            <person name="Denarie J."/>
            <person name="Dixon R.A."/>
            <person name="May G.D."/>
            <person name="Schwartz D.C."/>
            <person name="Rogers J."/>
            <person name="Quetier F."/>
            <person name="Town C.D."/>
            <person name="Roe B.A."/>
        </authorList>
    </citation>
    <scope>NUCLEOTIDE SEQUENCE [LARGE SCALE GENOMIC DNA]</scope>
    <source>
        <strain evidence="11">A17</strain>
        <strain evidence="12 13">cv. Jemalong A17</strain>
    </source>
</reference>
<keyword evidence="3 8" id="KW-0812">Transmembrane</keyword>
<keyword evidence="5 8" id="KW-1133">Transmembrane helix</keyword>
<comment type="similarity">
    <text evidence="2">Belongs to the PC-esterase family. TBL subfamily.</text>
</comment>
<sequence>MVTITNTFKEKLTKIFVPSIFYSLLLVALFCLYFYFHSFAPFFTPIIPHQSSLSSSPPLRKGELTKREKPHEKPCDYFNGNWINDKRGPLYNGTTCSEIKKSRNCIVNGRPDSNYLYWRWKPKECDLPIFEPNTFLTLINNMNIAFVGDSLARNQIESLVCLLSSHYKKLDL</sequence>
<organism evidence="11 13">
    <name type="scientific">Medicago truncatula</name>
    <name type="common">Barrel medic</name>
    <name type="synonym">Medicago tribuloides</name>
    <dbReference type="NCBI Taxonomy" id="3880"/>
    <lineage>
        <taxon>Eukaryota</taxon>
        <taxon>Viridiplantae</taxon>
        <taxon>Streptophyta</taxon>
        <taxon>Embryophyta</taxon>
        <taxon>Tracheophyta</taxon>
        <taxon>Spermatophyta</taxon>
        <taxon>Magnoliopsida</taxon>
        <taxon>eudicotyledons</taxon>
        <taxon>Gunneridae</taxon>
        <taxon>Pentapetalae</taxon>
        <taxon>rosids</taxon>
        <taxon>fabids</taxon>
        <taxon>Fabales</taxon>
        <taxon>Fabaceae</taxon>
        <taxon>Papilionoideae</taxon>
        <taxon>50 kb inversion clade</taxon>
        <taxon>NPAAA clade</taxon>
        <taxon>Hologalegina</taxon>
        <taxon>IRL clade</taxon>
        <taxon>Trifolieae</taxon>
        <taxon>Medicago</taxon>
    </lineage>
</organism>
<feature type="compositionally biased region" description="Basic and acidic residues" evidence="7">
    <location>
        <begin position="60"/>
        <end position="72"/>
    </location>
</feature>
<evidence type="ECO:0000259" key="9">
    <source>
        <dbReference type="Pfam" id="PF13839"/>
    </source>
</evidence>
<evidence type="ECO:0000313" key="11">
    <source>
        <dbReference type="EMBL" id="AES96266.1"/>
    </source>
</evidence>
<keyword evidence="4" id="KW-0735">Signal-anchor</keyword>
<evidence type="ECO:0000256" key="5">
    <source>
        <dbReference type="ARBA" id="ARBA00022989"/>
    </source>
</evidence>
<dbReference type="HOGENOM" id="CLU_091567_0_0_1"/>
<dbReference type="EMBL" id="CM001221">
    <property type="protein sequence ID" value="AES96266.1"/>
    <property type="molecule type" value="Genomic_DNA"/>
</dbReference>
<dbReference type="STRING" id="3880.G7K2U0"/>
<comment type="subcellular location">
    <subcellularLocation>
        <location evidence="1">Membrane</location>
        <topology evidence="1">Single-pass membrane protein</topology>
    </subcellularLocation>
</comment>
<dbReference type="Proteomes" id="UP000002051">
    <property type="component" value="Chromosome 5"/>
</dbReference>
<evidence type="ECO:0000256" key="3">
    <source>
        <dbReference type="ARBA" id="ARBA00022692"/>
    </source>
</evidence>
<evidence type="ECO:0000259" key="10">
    <source>
        <dbReference type="Pfam" id="PF14416"/>
    </source>
</evidence>
<evidence type="ECO:0000256" key="4">
    <source>
        <dbReference type="ARBA" id="ARBA00022968"/>
    </source>
</evidence>
<dbReference type="OMA" id="RRQALIC"/>
<feature type="domain" description="Trichome birefringence-like C-terminal" evidence="9">
    <location>
        <begin position="127"/>
        <end position="168"/>
    </location>
</feature>
<protein>
    <submittedName>
        <fullName evidence="11">Pmr5/Cas1p GDSL/SGNH-like acyl-esterase family protein</fullName>
    </submittedName>
</protein>
<dbReference type="InterPro" id="IPR025846">
    <property type="entry name" value="TBL_N"/>
</dbReference>
<evidence type="ECO:0000313" key="13">
    <source>
        <dbReference type="Proteomes" id="UP000002051"/>
    </source>
</evidence>
<dbReference type="Pfam" id="PF14416">
    <property type="entry name" value="PMR5N"/>
    <property type="match status" value="1"/>
</dbReference>
<feature type="region of interest" description="Disordered" evidence="7">
    <location>
        <begin position="51"/>
        <end position="72"/>
    </location>
</feature>
<accession>G7K2U0</accession>
<dbReference type="eggNOG" id="ENOG502QQXW">
    <property type="taxonomic scope" value="Eukaryota"/>
</dbReference>
<dbReference type="EnsemblPlants" id="AES96266">
    <property type="protein sequence ID" value="AES96266"/>
    <property type="gene ID" value="MTR_5g035120"/>
</dbReference>
<evidence type="ECO:0000256" key="1">
    <source>
        <dbReference type="ARBA" id="ARBA00004167"/>
    </source>
</evidence>
<evidence type="ECO:0000256" key="6">
    <source>
        <dbReference type="ARBA" id="ARBA00023136"/>
    </source>
</evidence>
<evidence type="ECO:0000256" key="8">
    <source>
        <dbReference type="SAM" id="Phobius"/>
    </source>
</evidence>
<dbReference type="InterPro" id="IPR026057">
    <property type="entry name" value="TBL_C"/>
</dbReference>
<evidence type="ECO:0000313" key="12">
    <source>
        <dbReference type="EnsemblPlants" id="AES96266"/>
    </source>
</evidence>
<proteinExistence type="inferred from homology"/>
<dbReference type="InterPro" id="IPR029962">
    <property type="entry name" value="TBL"/>
</dbReference>
<evidence type="ECO:0000256" key="7">
    <source>
        <dbReference type="SAM" id="MobiDB-lite"/>
    </source>
</evidence>
<reference evidence="11 13" key="2">
    <citation type="journal article" date="2014" name="BMC Genomics">
        <title>An improved genome release (version Mt4.0) for the model legume Medicago truncatula.</title>
        <authorList>
            <person name="Tang H."/>
            <person name="Krishnakumar V."/>
            <person name="Bidwell S."/>
            <person name="Rosen B."/>
            <person name="Chan A."/>
            <person name="Zhou S."/>
            <person name="Gentzbittel L."/>
            <person name="Childs K.L."/>
            <person name="Yandell M."/>
            <person name="Gundlach H."/>
            <person name="Mayer K.F."/>
            <person name="Schwartz D.C."/>
            <person name="Town C.D."/>
        </authorList>
    </citation>
    <scope>GENOME REANNOTATION</scope>
    <source>
        <strain evidence="12 13">cv. Jemalong A17</strain>
    </source>
</reference>
<dbReference type="AlphaFoldDB" id="G7K2U0"/>
<dbReference type="PANTHER" id="PTHR32285:SF292">
    <property type="entry name" value="PMR5_CAS1P GDSL_SGNH-LIKE ACYL-ESTERASE FAMILY PROTEIN"/>
    <property type="match status" value="1"/>
</dbReference>
<reference evidence="12" key="3">
    <citation type="submission" date="2015-04" db="UniProtKB">
        <authorList>
            <consortium name="EnsemblPlants"/>
        </authorList>
    </citation>
    <scope>IDENTIFICATION</scope>
    <source>
        <strain evidence="12">cv. Jemalong A17</strain>
    </source>
</reference>
<feature type="domain" description="Trichome birefringence-like N-terminal" evidence="10">
    <location>
        <begin position="74"/>
        <end position="126"/>
    </location>
</feature>
<dbReference type="GO" id="GO:0016413">
    <property type="term" value="F:O-acetyltransferase activity"/>
    <property type="evidence" value="ECO:0007669"/>
    <property type="project" value="InterPro"/>
</dbReference>